<keyword evidence="2 4" id="KW-0472">Membrane</keyword>
<feature type="chain" id="PRO_5032733997" evidence="6">
    <location>
        <begin position="20"/>
        <end position="764"/>
    </location>
</feature>
<evidence type="ECO:0000256" key="3">
    <source>
        <dbReference type="ARBA" id="ARBA00023237"/>
    </source>
</evidence>
<organism evidence="8 9">
    <name type="scientific">Pontivivens ytuae</name>
    <dbReference type="NCBI Taxonomy" id="2789856"/>
    <lineage>
        <taxon>Bacteria</taxon>
        <taxon>Pseudomonadati</taxon>
        <taxon>Pseudomonadota</taxon>
        <taxon>Alphaproteobacteria</taxon>
        <taxon>Rhodobacterales</taxon>
        <taxon>Paracoccaceae</taxon>
        <taxon>Pontivivens</taxon>
    </lineage>
</organism>
<feature type="compositionally biased region" description="Acidic residues" evidence="5">
    <location>
        <begin position="606"/>
        <end position="621"/>
    </location>
</feature>
<dbReference type="PROSITE" id="PS51123">
    <property type="entry name" value="OMPA_2"/>
    <property type="match status" value="1"/>
</dbReference>
<evidence type="ECO:0000256" key="2">
    <source>
        <dbReference type="ARBA" id="ARBA00023136"/>
    </source>
</evidence>
<dbReference type="PRINTS" id="PR01021">
    <property type="entry name" value="OMPADOMAIN"/>
</dbReference>
<evidence type="ECO:0000313" key="9">
    <source>
        <dbReference type="Proteomes" id="UP000594800"/>
    </source>
</evidence>
<feature type="compositionally biased region" description="Acidic residues" evidence="5">
    <location>
        <begin position="694"/>
        <end position="720"/>
    </location>
</feature>
<feature type="signal peptide" evidence="6">
    <location>
        <begin position="1"/>
        <end position="19"/>
    </location>
</feature>
<gene>
    <name evidence="8" type="ORF">I0K15_11495</name>
</gene>
<feature type="region of interest" description="Disordered" evidence="5">
    <location>
        <begin position="603"/>
        <end position="764"/>
    </location>
</feature>
<feature type="domain" description="OmpA-like" evidence="7">
    <location>
        <begin position="489"/>
        <end position="606"/>
    </location>
</feature>
<dbReference type="InterPro" id="IPR036737">
    <property type="entry name" value="OmpA-like_sf"/>
</dbReference>
<dbReference type="PANTHER" id="PTHR30329:SF21">
    <property type="entry name" value="LIPOPROTEIN YIAD-RELATED"/>
    <property type="match status" value="1"/>
</dbReference>
<dbReference type="GO" id="GO:0009279">
    <property type="term" value="C:cell outer membrane"/>
    <property type="evidence" value="ECO:0007669"/>
    <property type="project" value="UniProtKB-SubCell"/>
</dbReference>
<dbReference type="CDD" id="cd07185">
    <property type="entry name" value="OmpA_C-like"/>
    <property type="match status" value="1"/>
</dbReference>
<protein>
    <submittedName>
        <fullName evidence="8">OmpA family protein</fullName>
    </submittedName>
</protein>
<evidence type="ECO:0000256" key="5">
    <source>
        <dbReference type="SAM" id="MobiDB-lite"/>
    </source>
</evidence>
<dbReference type="InterPro" id="IPR006665">
    <property type="entry name" value="OmpA-like"/>
</dbReference>
<dbReference type="Gene3D" id="3.30.1330.60">
    <property type="entry name" value="OmpA-like domain"/>
    <property type="match status" value="1"/>
</dbReference>
<evidence type="ECO:0000256" key="1">
    <source>
        <dbReference type="ARBA" id="ARBA00004442"/>
    </source>
</evidence>
<name>A0A7S9LPA0_9RHOB</name>
<dbReference type="PANTHER" id="PTHR30329">
    <property type="entry name" value="STATOR ELEMENT OF FLAGELLAR MOTOR COMPLEX"/>
    <property type="match status" value="1"/>
</dbReference>
<dbReference type="PROSITE" id="PS01068">
    <property type="entry name" value="OMPA_1"/>
    <property type="match status" value="1"/>
</dbReference>
<feature type="compositionally biased region" description="Acidic residues" evidence="5">
    <location>
        <begin position="727"/>
        <end position="751"/>
    </location>
</feature>
<keyword evidence="9" id="KW-1185">Reference proteome</keyword>
<evidence type="ECO:0000256" key="4">
    <source>
        <dbReference type="PROSITE-ProRule" id="PRU00473"/>
    </source>
</evidence>
<dbReference type="InterPro" id="IPR006664">
    <property type="entry name" value="OMP_bac"/>
</dbReference>
<keyword evidence="3" id="KW-0998">Cell outer membrane</keyword>
<dbReference type="SUPFAM" id="SSF103088">
    <property type="entry name" value="OmpA-like"/>
    <property type="match status" value="1"/>
</dbReference>
<reference evidence="8 9" key="1">
    <citation type="submission" date="2020-11" db="EMBL/GenBank/DDBJ databases">
        <title>Description of Pontivivens ytuae sp. nov. isolated from deep sea sediment of Mariana Trench.</title>
        <authorList>
            <person name="Wang Z."/>
            <person name="Sun Q.-L."/>
            <person name="Xu X.-D."/>
            <person name="Tang Y.-Z."/>
            <person name="Zhang J."/>
        </authorList>
    </citation>
    <scope>NUCLEOTIDE SEQUENCE [LARGE SCALE GENOMIC DNA]</scope>
    <source>
        <strain evidence="8 9">MT2928</strain>
    </source>
</reference>
<evidence type="ECO:0000259" key="7">
    <source>
        <dbReference type="PROSITE" id="PS51123"/>
    </source>
</evidence>
<dbReference type="Pfam" id="PF00691">
    <property type="entry name" value="OmpA"/>
    <property type="match status" value="1"/>
</dbReference>
<dbReference type="Gene3D" id="3.40.1520.20">
    <property type="match status" value="1"/>
</dbReference>
<accession>A0A7S9LPA0</accession>
<proteinExistence type="predicted"/>
<dbReference type="InterPro" id="IPR050330">
    <property type="entry name" value="Bact_OuterMem_StrucFunc"/>
</dbReference>
<dbReference type="KEGG" id="poz:I0K15_11495"/>
<dbReference type="Proteomes" id="UP000594800">
    <property type="component" value="Chromosome"/>
</dbReference>
<evidence type="ECO:0000313" key="8">
    <source>
        <dbReference type="EMBL" id="QPH52450.1"/>
    </source>
</evidence>
<sequence length="764" mass="79894">MRIVAYLFLAIAIGLSAFAAFKTAGVLADRIEERNARIATAALVAAGQNWAEIEADGTRISLSGTAPGEGARFRAIDVVRSIYDEDNVEESIVLADAEDLPPEPVRIELLLTPDQVTALGTRPVMLEGRLSEQLATLARPTMDLTRPVDTVVDVDWDSALPFLATLSDQITTGRVTLEDGTVHVEAALPDDASRADLRSFARSEVPPGLGLDLSLTSPRTILSPYPFVVETDAEGGVLRDCAAATADDAAQIERALAEVGVADPDCAIALGAPDAAWPDAVLAALATALTLPEAELTVHDWTVELLVSASLPVEDRLNLAEDLAAALPEGYEARVVQPATLGSQITPRAAVPPSPLVLTLTTETLDLSGAVASTGGPEAVTAYARTAFSDRDLTSNLESERIGQSTPVATAIAALDSLSLLNTGDARIVGDRLQLSGTGLGEDLPERIEALLEGLLPDMLLDLEIEGLPIPETPVVEGDTTLDAETCFDRLAEAQEEAPIGFSPASATLTLASAATIDTIAGILRECPDVRFEIGGHTDNQGGEELNRQISEARANSVLDALLARGVFLDRMTAIGYGESLPVASNETEEGRARNRRIEFTVLEIADAEGEDGTDPDDVAEGEANSEATEDEPAAEAEGTPDADVQSAGTPTEDTADTPRTDEAIIAEDAQAEGPFVAPDDASRPRSRPVIEAAAEEETEAEAETAPAEEAEPEPADDTETAPSDTAPEDEAADAPADDAETEDAAADDADTTPAADDQQETSQ</sequence>
<feature type="compositionally biased region" description="Acidic residues" evidence="5">
    <location>
        <begin position="628"/>
        <end position="641"/>
    </location>
</feature>
<evidence type="ECO:0000256" key="6">
    <source>
        <dbReference type="SAM" id="SignalP"/>
    </source>
</evidence>
<dbReference type="EMBL" id="CP064942">
    <property type="protein sequence ID" value="QPH52450.1"/>
    <property type="molecule type" value="Genomic_DNA"/>
</dbReference>
<dbReference type="InterPro" id="IPR006690">
    <property type="entry name" value="OMPA-like_CS"/>
</dbReference>
<dbReference type="AlphaFoldDB" id="A0A7S9LPA0"/>
<keyword evidence="6" id="KW-0732">Signal</keyword>
<comment type="subcellular location">
    <subcellularLocation>
        <location evidence="1">Cell outer membrane</location>
    </subcellularLocation>
</comment>